<reference evidence="3" key="1">
    <citation type="submission" date="2017-02" db="EMBL/GenBank/DDBJ databases">
        <authorList>
            <person name="Varghese N."/>
            <person name="Submissions S."/>
        </authorList>
    </citation>
    <scope>NUCLEOTIDE SEQUENCE [LARGE SCALE GENOMIC DNA]</scope>
    <source>
        <strain evidence="3">DSM 22224</strain>
    </source>
</reference>
<evidence type="ECO:0000256" key="1">
    <source>
        <dbReference type="SAM" id="SignalP"/>
    </source>
</evidence>
<evidence type="ECO:0000313" key="2">
    <source>
        <dbReference type="EMBL" id="SJZ43512.1"/>
    </source>
</evidence>
<dbReference type="AlphaFoldDB" id="A0A1T4KM48"/>
<proteinExistence type="predicted"/>
<feature type="signal peptide" evidence="1">
    <location>
        <begin position="1"/>
        <end position="20"/>
    </location>
</feature>
<evidence type="ECO:0008006" key="4">
    <source>
        <dbReference type="Google" id="ProtNLM"/>
    </source>
</evidence>
<dbReference type="OrthoDB" id="700627at2"/>
<organism evidence="2 3">
    <name type="scientific">Chitinophaga eiseniae</name>
    <dbReference type="NCBI Taxonomy" id="634771"/>
    <lineage>
        <taxon>Bacteria</taxon>
        <taxon>Pseudomonadati</taxon>
        <taxon>Bacteroidota</taxon>
        <taxon>Chitinophagia</taxon>
        <taxon>Chitinophagales</taxon>
        <taxon>Chitinophagaceae</taxon>
        <taxon>Chitinophaga</taxon>
    </lineage>
</organism>
<protein>
    <recommendedName>
        <fullName evidence="4">DUF4843 domain-containing protein</fullName>
    </recommendedName>
</protein>
<accession>A0A1T4KM48</accession>
<gene>
    <name evidence="2" type="ORF">SAMN04488128_101208</name>
</gene>
<dbReference type="RefSeq" id="WP_078666929.1">
    <property type="nucleotide sequence ID" value="NZ_FUWZ01000001.1"/>
</dbReference>
<feature type="chain" id="PRO_5012662179" description="DUF4843 domain-containing protein" evidence="1">
    <location>
        <begin position="21"/>
        <end position="248"/>
    </location>
</feature>
<dbReference type="Proteomes" id="UP000190367">
    <property type="component" value="Unassembled WGS sequence"/>
</dbReference>
<keyword evidence="1" id="KW-0732">Signal</keyword>
<keyword evidence="3" id="KW-1185">Reference proteome</keyword>
<dbReference type="STRING" id="634771.SAMN04488128_101208"/>
<name>A0A1T4KM48_9BACT</name>
<dbReference type="EMBL" id="FUWZ01000001">
    <property type="protein sequence ID" value="SJZ43512.1"/>
    <property type="molecule type" value="Genomic_DNA"/>
</dbReference>
<sequence length="248" mass="27960">MSKIKLLGLLVLLIILNACNKEEELTKAINVEVWGYNIGDAELEMSVDTTVYRKFTTPPNMPVTFSRIYTFPSAKKEVSLSIKDKTSGKEVYQQQLDLAGSERELFFPLVLMNGSIMKIASSTADPATNKLDFYIHYPQTNEALDIFLKNEAGQRVNIAQNVKPGGWVHASYIPGEGFKEKNKKYMLCFTKAGTTDGWYFEDSEGKSTVDEFSLLFPKNEEKGLVRSYFVTPGAAQLEVIRLFKRPKV</sequence>
<evidence type="ECO:0000313" key="3">
    <source>
        <dbReference type="Proteomes" id="UP000190367"/>
    </source>
</evidence>